<dbReference type="GO" id="GO:0030288">
    <property type="term" value="C:outer membrane-bounded periplasmic space"/>
    <property type="evidence" value="ECO:0007669"/>
    <property type="project" value="TreeGrafter"/>
</dbReference>
<evidence type="ECO:0000256" key="2">
    <source>
        <dbReference type="SAM" id="SignalP"/>
    </source>
</evidence>
<dbReference type="InterPro" id="IPR001188">
    <property type="entry name" value="Sperm_putr-bd"/>
</dbReference>
<gene>
    <name evidence="3" type="ORF">BPA01_40660</name>
</gene>
<dbReference type="GO" id="GO:0015888">
    <property type="term" value="P:thiamine transport"/>
    <property type="evidence" value="ECO:0007669"/>
    <property type="project" value="TreeGrafter"/>
</dbReference>
<dbReference type="RefSeq" id="WP_122962311.1">
    <property type="nucleotide sequence ID" value="NZ_BJMH01000023.1"/>
</dbReference>
<dbReference type="STRING" id="54914.AV540_03775"/>
<dbReference type="SUPFAM" id="SSF53850">
    <property type="entry name" value="Periplasmic binding protein-like II"/>
    <property type="match status" value="1"/>
</dbReference>
<name>A0A4Y3PRB1_BREPA</name>
<organism evidence="3 4">
    <name type="scientific">Brevibacillus parabrevis</name>
    <dbReference type="NCBI Taxonomy" id="54914"/>
    <lineage>
        <taxon>Bacteria</taxon>
        <taxon>Bacillati</taxon>
        <taxon>Bacillota</taxon>
        <taxon>Bacilli</taxon>
        <taxon>Bacillales</taxon>
        <taxon>Paenibacillaceae</taxon>
        <taxon>Brevibacillus</taxon>
    </lineage>
</organism>
<evidence type="ECO:0000313" key="3">
    <source>
        <dbReference type="EMBL" id="GEB34486.1"/>
    </source>
</evidence>
<evidence type="ECO:0000313" key="4">
    <source>
        <dbReference type="Proteomes" id="UP000316882"/>
    </source>
</evidence>
<dbReference type="PANTHER" id="PTHR30006">
    <property type="entry name" value="THIAMINE-BINDING PERIPLASMIC PROTEIN-RELATED"/>
    <property type="match status" value="1"/>
</dbReference>
<accession>A0A4Y3PRB1</accession>
<protein>
    <submittedName>
        <fullName evidence="3">ABC transporter substrate-binding protein</fullName>
    </submittedName>
</protein>
<dbReference type="AlphaFoldDB" id="A0A4Y3PRB1"/>
<dbReference type="Gene3D" id="3.40.190.10">
    <property type="entry name" value="Periplasmic binding protein-like II"/>
    <property type="match status" value="2"/>
</dbReference>
<feature type="signal peptide" evidence="2">
    <location>
        <begin position="1"/>
        <end position="22"/>
    </location>
</feature>
<dbReference type="Pfam" id="PF13343">
    <property type="entry name" value="SBP_bac_6"/>
    <property type="match status" value="1"/>
</dbReference>
<dbReference type="Proteomes" id="UP000316882">
    <property type="component" value="Unassembled WGS sequence"/>
</dbReference>
<dbReference type="GO" id="GO:0019808">
    <property type="term" value="F:polyamine binding"/>
    <property type="evidence" value="ECO:0007669"/>
    <property type="project" value="InterPro"/>
</dbReference>
<dbReference type="GO" id="GO:0030976">
    <property type="term" value="F:thiamine pyrophosphate binding"/>
    <property type="evidence" value="ECO:0007669"/>
    <property type="project" value="TreeGrafter"/>
</dbReference>
<dbReference type="GO" id="GO:0015846">
    <property type="term" value="P:polyamine transport"/>
    <property type="evidence" value="ECO:0007669"/>
    <property type="project" value="InterPro"/>
</dbReference>
<reference evidence="3 4" key="1">
    <citation type="submission" date="2019-06" db="EMBL/GenBank/DDBJ databases">
        <title>Whole genome shotgun sequence of Brevibacillus parabrevis NBRC 12334.</title>
        <authorList>
            <person name="Hosoyama A."/>
            <person name="Uohara A."/>
            <person name="Ohji S."/>
            <person name="Ichikawa N."/>
        </authorList>
    </citation>
    <scope>NUCLEOTIDE SEQUENCE [LARGE SCALE GENOMIC DNA]</scope>
    <source>
        <strain evidence="3 4">NBRC 12334</strain>
    </source>
</reference>
<dbReference type="GO" id="GO:0030975">
    <property type="term" value="F:thiamine binding"/>
    <property type="evidence" value="ECO:0007669"/>
    <property type="project" value="TreeGrafter"/>
</dbReference>
<keyword evidence="1 2" id="KW-0732">Signal</keyword>
<dbReference type="PANTHER" id="PTHR30006:SF2">
    <property type="entry name" value="ABC TRANSPORTER SUBSTRATE-BINDING PROTEIN"/>
    <property type="match status" value="1"/>
</dbReference>
<evidence type="ECO:0000256" key="1">
    <source>
        <dbReference type="ARBA" id="ARBA00022729"/>
    </source>
</evidence>
<sequence length="347" mass="37516">MKRGWLGLTLAVAMVGMVGCSAAGSATGAAGGAGKMAIVYNNSDEWASFGTIRQAFKEKTGIEVPNDNKNSGQSVTAMIAEKDSPIADAVYYGIVFGSQAVEKDLVEGYKPPHFDEIPAALKDPDGKWMTVHYGAISFIVNKQALGSTPAPQSWADLLKPEYKGKVGFLDPSSAAVGYSVTVAANLAMGGDLDNWNPGIDYLKKLEANGVIHPKGTANAKVMKGEIPIIIDADFNGYKMKYEENGPIDVVIPKEGSLKLPYAMSIIKNAPHKEAGQQYLDFLLSDEGQQMFAKGFVRPIRNVQIPGEVESKFLPAADYERVRDVDFAKMNQVQNAFIERWKSEVLAN</sequence>
<proteinExistence type="predicted"/>
<keyword evidence="4" id="KW-1185">Reference proteome</keyword>
<dbReference type="EMBL" id="BJMH01000023">
    <property type="protein sequence ID" value="GEB34486.1"/>
    <property type="molecule type" value="Genomic_DNA"/>
</dbReference>
<dbReference type="PROSITE" id="PS51257">
    <property type="entry name" value="PROKAR_LIPOPROTEIN"/>
    <property type="match status" value="1"/>
</dbReference>
<dbReference type="PRINTS" id="PR00909">
    <property type="entry name" value="SPERMDNBNDNG"/>
</dbReference>
<feature type="chain" id="PRO_5023109573" evidence="2">
    <location>
        <begin position="23"/>
        <end position="347"/>
    </location>
</feature>
<comment type="caution">
    <text evidence="3">The sequence shown here is derived from an EMBL/GenBank/DDBJ whole genome shotgun (WGS) entry which is preliminary data.</text>
</comment>